<dbReference type="EMBL" id="CP108318">
    <property type="protein sequence ID" value="WTW60377.1"/>
    <property type="molecule type" value="Genomic_DNA"/>
</dbReference>
<reference evidence="1" key="1">
    <citation type="submission" date="2022-10" db="EMBL/GenBank/DDBJ databases">
        <title>The complete genomes of actinobacterial strains from the NBC collection.</title>
        <authorList>
            <person name="Joergensen T.S."/>
            <person name="Alvarez Arevalo M."/>
            <person name="Sterndorff E.B."/>
            <person name="Faurdal D."/>
            <person name="Vuksanovic O."/>
            <person name="Mourched A.-S."/>
            <person name="Charusanti P."/>
            <person name="Shaw S."/>
            <person name="Blin K."/>
            <person name="Weber T."/>
        </authorList>
    </citation>
    <scope>NUCLEOTIDE SEQUENCE</scope>
    <source>
        <strain evidence="1">NBC_00003</strain>
    </source>
</reference>
<dbReference type="AlphaFoldDB" id="A0AAU2UZ16"/>
<evidence type="ECO:0000313" key="1">
    <source>
        <dbReference type="EMBL" id="WTW60377.1"/>
    </source>
</evidence>
<organism evidence="1">
    <name type="scientific">Streptomyces sp. NBC_00003</name>
    <dbReference type="NCBI Taxonomy" id="2903608"/>
    <lineage>
        <taxon>Bacteria</taxon>
        <taxon>Bacillati</taxon>
        <taxon>Actinomycetota</taxon>
        <taxon>Actinomycetes</taxon>
        <taxon>Kitasatosporales</taxon>
        <taxon>Streptomycetaceae</taxon>
        <taxon>Streptomyces</taxon>
    </lineage>
</organism>
<proteinExistence type="predicted"/>
<sequence>MIAPLVACLALGLYGFEVLQGDEGFVDGVRRPDPLVRGVPGLFGAVSERDVVDVEQDFFFVLFVPYFVAGVARVVEDGGDGAFGPGGAVAVGVAGAVVGGRARDVIEGEPDGDGQVALAEQVFGEDPLNDGRGYGVGYEAVQPLAVGGLEGLGCGPASSSV</sequence>
<gene>
    <name evidence="1" type="ORF">OG549_06840</name>
</gene>
<protein>
    <submittedName>
        <fullName evidence="1">Uncharacterized protein</fullName>
    </submittedName>
</protein>
<accession>A0AAU2UZ16</accession>
<name>A0AAU2UZ16_9ACTN</name>